<dbReference type="GO" id="GO:0016810">
    <property type="term" value="F:hydrolase activity, acting on carbon-nitrogen (but not peptide) bonds"/>
    <property type="evidence" value="ECO:0007669"/>
    <property type="project" value="InterPro"/>
</dbReference>
<organism evidence="2 3">
    <name type="scientific">Sphingopyxis lindanitolerans</name>
    <dbReference type="NCBI Taxonomy" id="2054227"/>
    <lineage>
        <taxon>Bacteria</taxon>
        <taxon>Pseudomonadati</taxon>
        <taxon>Pseudomonadota</taxon>
        <taxon>Alphaproteobacteria</taxon>
        <taxon>Sphingomonadales</taxon>
        <taxon>Sphingomonadaceae</taxon>
        <taxon>Sphingopyxis</taxon>
    </lineage>
</organism>
<dbReference type="InterPro" id="IPR011059">
    <property type="entry name" value="Metal-dep_hydrolase_composite"/>
</dbReference>
<evidence type="ECO:0000259" key="1">
    <source>
        <dbReference type="Pfam" id="PF07969"/>
    </source>
</evidence>
<dbReference type="InterPro" id="IPR013108">
    <property type="entry name" value="Amidohydro_3"/>
</dbReference>
<dbReference type="AlphaFoldDB" id="A0A2S8B657"/>
<comment type="caution">
    <text evidence="2">The sequence shown here is derived from an EMBL/GenBank/DDBJ whole genome shotgun (WGS) entry which is preliminary data.</text>
</comment>
<dbReference type="RefSeq" id="WP_105998001.1">
    <property type="nucleotide sequence ID" value="NZ_CM009578.1"/>
</dbReference>
<dbReference type="EMBL" id="PHFW01000002">
    <property type="protein sequence ID" value="PQM27739.1"/>
    <property type="molecule type" value="Genomic_DNA"/>
</dbReference>
<dbReference type="Gene3D" id="3.20.20.140">
    <property type="entry name" value="Metal-dependent hydrolases"/>
    <property type="match status" value="2"/>
</dbReference>
<dbReference type="Proteomes" id="UP000238954">
    <property type="component" value="Chromosome"/>
</dbReference>
<dbReference type="PANTHER" id="PTHR22642">
    <property type="entry name" value="IMIDAZOLONEPROPIONASE"/>
    <property type="match status" value="1"/>
</dbReference>
<keyword evidence="2" id="KW-0378">Hydrolase</keyword>
<dbReference type="Gene3D" id="2.30.40.10">
    <property type="entry name" value="Urease, subunit C, domain 1"/>
    <property type="match status" value="1"/>
</dbReference>
<sequence length="459" mass="48315">MNLILRQVRPFGGALTDMAIRDGLIVAQADGRGFVEYDGDGATLLPGLHDHHLHIAALGARRASLDLAPCIDGEEVVKAVAAFAAQHPLGSWLRAVGYDERAAGLPDASDLDRWCPDHAMRLQDRTGALWVLNRRALAVLGDAPRPPGCERDGEGRPTGRFWREDAWLGAHVPRQAIDFAALGRDLAALGVTGLTDAGATNGPAMAHTLGEAHLAGALPQHLVLMGSERLGEGAGYRRGPLKLLIDERAPPGVDALAGRIVAARAAGRSVAAHCVTLIELLLYLAALDTAGGARCGDRIEHGGVIPAALIDRIAAMGLIVATNPVFIADRGDRYRAEIPAAEWPDLYRAASLIDAGVALVAGSDAPYGQVDPWAGMRAATSRRAASGASLSPQERVSADRALALYWGHGEAPDRQRRLAVGEPADLILLRGGYRDVLADLSADRVMATIIGGKPVHIAH</sequence>
<dbReference type="OrthoDB" id="9811399at2"/>
<dbReference type="Gene3D" id="3.10.310.70">
    <property type="match status" value="1"/>
</dbReference>
<protein>
    <submittedName>
        <fullName evidence="2">Amidohydrolase</fullName>
    </submittedName>
</protein>
<evidence type="ECO:0000313" key="3">
    <source>
        <dbReference type="Proteomes" id="UP000238954"/>
    </source>
</evidence>
<feature type="domain" description="Amidohydrolase 3" evidence="1">
    <location>
        <begin position="37"/>
        <end position="456"/>
    </location>
</feature>
<dbReference type="Pfam" id="PF07969">
    <property type="entry name" value="Amidohydro_3"/>
    <property type="match status" value="1"/>
</dbReference>
<name>A0A2S8B657_9SPHN</name>
<evidence type="ECO:0000313" key="2">
    <source>
        <dbReference type="EMBL" id="PQM27739.1"/>
    </source>
</evidence>
<gene>
    <name evidence="2" type="ORF">CVO77_04010</name>
</gene>
<dbReference type="SUPFAM" id="SSF51338">
    <property type="entry name" value="Composite domain of metallo-dependent hydrolases"/>
    <property type="match status" value="1"/>
</dbReference>
<reference evidence="3" key="1">
    <citation type="submission" date="2017-11" db="EMBL/GenBank/DDBJ databases">
        <title>The complete genome sequence of Sphingopyxis pomeranensis sp. nov. strain WS5A3p.</title>
        <authorList>
            <person name="Kaminski M.A."/>
        </authorList>
    </citation>
    <scope>NUCLEOTIDE SEQUENCE [LARGE SCALE GENOMIC DNA]</scope>
    <source>
        <strain evidence="3">WS5A3p</strain>
    </source>
</reference>
<keyword evidence="3" id="KW-1185">Reference proteome</keyword>
<dbReference type="PANTHER" id="PTHR22642:SF2">
    <property type="entry name" value="PROTEIN LONG AFTER FAR-RED 3"/>
    <property type="match status" value="1"/>
</dbReference>
<proteinExistence type="predicted"/>
<dbReference type="SUPFAM" id="SSF51556">
    <property type="entry name" value="Metallo-dependent hydrolases"/>
    <property type="match status" value="1"/>
</dbReference>
<dbReference type="InterPro" id="IPR032466">
    <property type="entry name" value="Metal_Hydrolase"/>
</dbReference>
<accession>A0A2S8B657</accession>